<dbReference type="PANTHER" id="PTHR11717">
    <property type="entry name" value="LOW MOLECULAR WEIGHT PROTEIN TYROSINE PHOSPHATASE"/>
    <property type="match status" value="1"/>
</dbReference>
<dbReference type="PRINTS" id="PR00719">
    <property type="entry name" value="LMWPTPASE"/>
</dbReference>
<evidence type="ECO:0000313" key="9">
    <source>
        <dbReference type="Proteomes" id="UP000192042"/>
    </source>
</evidence>
<evidence type="ECO:0000256" key="6">
    <source>
        <dbReference type="PIRSR" id="PIRSR617867-1"/>
    </source>
</evidence>
<feature type="active site" description="Nucleophile" evidence="6">
    <location>
        <position position="74"/>
    </location>
</feature>
<evidence type="ECO:0000259" key="7">
    <source>
        <dbReference type="SMART" id="SM00226"/>
    </source>
</evidence>
<evidence type="ECO:0000256" key="5">
    <source>
        <dbReference type="ARBA" id="ARBA00051722"/>
    </source>
</evidence>
<protein>
    <recommendedName>
        <fullName evidence="2">protein-tyrosine-phosphatase</fullName>
        <ecNumber evidence="2">3.1.3.48</ecNumber>
    </recommendedName>
</protein>
<evidence type="ECO:0000313" key="8">
    <source>
        <dbReference type="EMBL" id="SLM46816.1"/>
    </source>
</evidence>
<dbReference type="Gene3D" id="3.40.50.2300">
    <property type="match status" value="1"/>
</dbReference>
<evidence type="ECO:0000256" key="1">
    <source>
        <dbReference type="ARBA" id="ARBA00011063"/>
    </source>
</evidence>
<evidence type="ECO:0000256" key="4">
    <source>
        <dbReference type="ARBA" id="ARBA00022912"/>
    </source>
</evidence>
<feature type="active site" evidence="6">
    <location>
        <position position="80"/>
    </location>
</feature>
<dbReference type="SUPFAM" id="SSF52788">
    <property type="entry name" value="Phosphotyrosine protein phosphatases I"/>
    <property type="match status" value="1"/>
</dbReference>
<gene>
    <name evidence="8" type="ORF">NSJP_0644</name>
</gene>
<dbReference type="Pfam" id="PF01451">
    <property type="entry name" value="LMWPc"/>
    <property type="match status" value="1"/>
</dbReference>
<dbReference type="SMART" id="SM00226">
    <property type="entry name" value="LMWPc"/>
    <property type="match status" value="1"/>
</dbReference>
<dbReference type="EC" id="3.1.3.48" evidence="2"/>
<keyword evidence="9" id="KW-1185">Reference proteome</keyword>
<dbReference type="STRING" id="1325564.NSJP_0644"/>
<dbReference type="CDD" id="cd16343">
    <property type="entry name" value="LMWPTP"/>
    <property type="match status" value="1"/>
</dbReference>
<evidence type="ECO:0000256" key="2">
    <source>
        <dbReference type="ARBA" id="ARBA00013064"/>
    </source>
</evidence>
<accession>A0A1W1I1C7</accession>
<dbReference type="InterPro" id="IPR036196">
    <property type="entry name" value="Ptyr_pPase_sf"/>
</dbReference>
<reference evidence="8 9" key="1">
    <citation type="submission" date="2017-03" db="EMBL/GenBank/DDBJ databases">
        <authorList>
            <person name="Afonso C.L."/>
            <person name="Miller P.J."/>
            <person name="Scott M.A."/>
            <person name="Spackman E."/>
            <person name="Goraichik I."/>
            <person name="Dimitrov K.M."/>
            <person name="Suarez D.L."/>
            <person name="Swayne D.E."/>
        </authorList>
    </citation>
    <scope>NUCLEOTIDE SEQUENCE [LARGE SCALE GENOMIC DNA]</scope>
    <source>
        <strain evidence="8">Genome sequencing of Nitrospira japonica strain NJ11</strain>
    </source>
</reference>
<dbReference type="InterPro" id="IPR017867">
    <property type="entry name" value="Tyr_phospatase_low_mol_wt"/>
</dbReference>
<dbReference type="KEGG" id="nja:NSJP_0644"/>
<name>A0A1W1I1C7_9BACT</name>
<comment type="catalytic activity">
    <reaction evidence="5">
        <text>O-phospho-L-tyrosyl-[protein] + H2O = L-tyrosyl-[protein] + phosphate</text>
        <dbReference type="Rhea" id="RHEA:10684"/>
        <dbReference type="Rhea" id="RHEA-COMP:10136"/>
        <dbReference type="Rhea" id="RHEA-COMP:20101"/>
        <dbReference type="ChEBI" id="CHEBI:15377"/>
        <dbReference type="ChEBI" id="CHEBI:43474"/>
        <dbReference type="ChEBI" id="CHEBI:46858"/>
        <dbReference type="ChEBI" id="CHEBI:61978"/>
        <dbReference type="EC" id="3.1.3.48"/>
    </reaction>
</comment>
<dbReference type="EMBL" id="LT828648">
    <property type="protein sequence ID" value="SLM46816.1"/>
    <property type="molecule type" value="Genomic_DNA"/>
</dbReference>
<dbReference type="GO" id="GO:0004725">
    <property type="term" value="F:protein tyrosine phosphatase activity"/>
    <property type="evidence" value="ECO:0007669"/>
    <property type="project" value="UniProtKB-EC"/>
</dbReference>
<feature type="domain" description="Phosphotyrosine protein phosphatase I" evidence="7">
    <location>
        <begin position="68"/>
        <end position="211"/>
    </location>
</feature>
<dbReference type="InterPro" id="IPR023485">
    <property type="entry name" value="Ptyr_pPase"/>
</dbReference>
<dbReference type="RefSeq" id="WP_080885438.1">
    <property type="nucleotide sequence ID" value="NZ_LT828648.1"/>
</dbReference>
<keyword evidence="4" id="KW-0904">Protein phosphatase</keyword>
<sequence length="228" mass="25566">MILIEHLEPTQTPIRYLIHKVANLALIVPLQRLTSLIHILRAKVFRKFAPRTWNLEDTMIANRHGSVQNLFFVCKGNICRSPLAEAYVKSKIKGKNHLRVFSAGLSTTPGHAANALAEAIARQYGLTLDQHRTTPVSREMIQEADLIVVMDYSQRQGLLAMYPEAHGKVVLLSSFSRGIVTHIPDPYGGTIERFDDCYHLISRSCDNLLNYIASLKSPLRGHPAGLFD</sequence>
<dbReference type="InterPro" id="IPR050438">
    <property type="entry name" value="LMW_PTPase"/>
</dbReference>
<dbReference type="PANTHER" id="PTHR11717:SF31">
    <property type="entry name" value="LOW MOLECULAR WEIGHT PROTEIN-TYROSINE-PHOSPHATASE ETP-RELATED"/>
    <property type="match status" value="1"/>
</dbReference>
<dbReference type="OrthoDB" id="9784339at2"/>
<evidence type="ECO:0000256" key="3">
    <source>
        <dbReference type="ARBA" id="ARBA00022801"/>
    </source>
</evidence>
<organism evidence="8 9">
    <name type="scientific">Nitrospira japonica</name>
    <dbReference type="NCBI Taxonomy" id="1325564"/>
    <lineage>
        <taxon>Bacteria</taxon>
        <taxon>Pseudomonadati</taxon>
        <taxon>Nitrospirota</taxon>
        <taxon>Nitrospiria</taxon>
        <taxon>Nitrospirales</taxon>
        <taxon>Nitrospiraceae</taxon>
        <taxon>Nitrospira</taxon>
    </lineage>
</organism>
<comment type="similarity">
    <text evidence="1">Belongs to the low molecular weight phosphotyrosine protein phosphatase family.</text>
</comment>
<feature type="active site" description="Proton donor" evidence="6">
    <location>
        <position position="185"/>
    </location>
</feature>
<keyword evidence="3 8" id="KW-0378">Hydrolase</keyword>
<dbReference type="AlphaFoldDB" id="A0A1W1I1C7"/>
<dbReference type="Proteomes" id="UP000192042">
    <property type="component" value="Chromosome I"/>
</dbReference>
<proteinExistence type="inferred from homology"/>